<proteinExistence type="predicted"/>
<gene>
    <name evidence="2" type="ORF">EHS24_003882</name>
</gene>
<dbReference type="RefSeq" id="XP_028472092.1">
    <property type="nucleotide sequence ID" value="XM_028619519.1"/>
</dbReference>
<evidence type="ECO:0000313" key="3">
    <source>
        <dbReference type="Proteomes" id="UP000279236"/>
    </source>
</evidence>
<dbReference type="EMBL" id="RSCE01000019">
    <property type="protein sequence ID" value="RSH76945.1"/>
    <property type="molecule type" value="Genomic_DNA"/>
</dbReference>
<keyword evidence="3" id="KW-1185">Reference proteome</keyword>
<feature type="chain" id="PRO_5019243118" evidence="1">
    <location>
        <begin position="33"/>
        <end position="187"/>
    </location>
</feature>
<feature type="signal peptide" evidence="1">
    <location>
        <begin position="1"/>
        <end position="32"/>
    </location>
</feature>
<reference evidence="2 3" key="1">
    <citation type="submission" date="2018-11" db="EMBL/GenBank/DDBJ databases">
        <title>Genome sequence of Apiotrichum porosum DSM 27194.</title>
        <authorList>
            <person name="Aliyu H."/>
            <person name="Gorte O."/>
            <person name="Ochsenreither K."/>
        </authorList>
    </citation>
    <scope>NUCLEOTIDE SEQUENCE [LARGE SCALE GENOMIC DNA]</scope>
    <source>
        <strain evidence="2 3">DSM 27194</strain>
    </source>
</reference>
<sequence length="187" mass="20304">MAPNSTSGLAKRATGWSALLLAAQVAFSPVAASPLNVAPTSLAEAHSAGQKRDQWFTVEYYEKNSCHGDPFLQVNTGMGEELKTDPGCLNNMKDPYTMEDKCMSSFRITTSKDTWNGANLLEWTMASDANCKNIINEGGIWLHPGESVCSSMATDTECIRGFHPTVRLDKAPEEWTRPPAMTTTGPA</sequence>
<evidence type="ECO:0000313" key="2">
    <source>
        <dbReference type="EMBL" id="RSH76945.1"/>
    </source>
</evidence>
<name>A0A427XDL2_9TREE</name>
<organism evidence="2 3">
    <name type="scientific">Apiotrichum porosum</name>
    <dbReference type="NCBI Taxonomy" id="105984"/>
    <lineage>
        <taxon>Eukaryota</taxon>
        <taxon>Fungi</taxon>
        <taxon>Dikarya</taxon>
        <taxon>Basidiomycota</taxon>
        <taxon>Agaricomycotina</taxon>
        <taxon>Tremellomycetes</taxon>
        <taxon>Trichosporonales</taxon>
        <taxon>Trichosporonaceae</taxon>
        <taxon>Apiotrichum</taxon>
    </lineage>
</organism>
<keyword evidence="1" id="KW-0732">Signal</keyword>
<accession>A0A427XDL2</accession>
<evidence type="ECO:0000256" key="1">
    <source>
        <dbReference type="SAM" id="SignalP"/>
    </source>
</evidence>
<dbReference type="GeneID" id="39588425"/>
<dbReference type="Proteomes" id="UP000279236">
    <property type="component" value="Unassembled WGS sequence"/>
</dbReference>
<protein>
    <submittedName>
        <fullName evidence="2">Uncharacterized protein</fullName>
    </submittedName>
</protein>
<dbReference type="AlphaFoldDB" id="A0A427XDL2"/>
<comment type="caution">
    <text evidence="2">The sequence shown here is derived from an EMBL/GenBank/DDBJ whole genome shotgun (WGS) entry which is preliminary data.</text>
</comment>